<organism evidence="8 9">
    <name type="scientific">Vibrio fortis</name>
    <dbReference type="NCBI Taxonomy" id="212667"/>
    <lineage>
        <taxon>Bacteria</taxon>
        <taxon>Pseudomonadati</taxon>
        <taxon>Pseudomonadota</taxon>
        <taxon>Gammaproteobacteria</taxon>
        <taxon>Vibrionales</taxon>
        <taxon>Vibrionaceae</taxon>
        <taxon>Vibrio</taxon>
    </lineage>
</organism>
<dbReference type="NCBIfam" id="TIGR00121">
    <property type="entry name" value="birA_ligase"/>
    <property type="match status" value="1"/>
</dbReference>
<dbReference type="Proteomes" id="UP000027219">
    <property type="component" value="Unassembled WGS sequence"/>
</dbReference>
<evidence type="ECO:0000313" key="9">
    <source>
        <dbReference type="Proteomes" id="UP000027219"/>
    </source>
</evidence>
<comment type="function">
    <text evidence="6">Acts both as a biotin--[acetyl-CoA-carboxylase] ligase and a biotin-operon repressor. In the presence of ATP, BirA activates biotin to form the BirA-biotinyl-5'-adenylate (BirA-bio-5'-AMP or holoBirA) complex. HoloBirA can either transfer the biotinyl moiety to the biotin carboxyl carrier protein (BCCP) subunit of acetyl-CoA carboxylase, or bind to the biotin operator site and inhibit transcription of the operon.</text>
</comment>
<dbReference type="STRING" id="212667.VFDL14_12425"/>
<dbReference type="FunFam" id="3.30.930.10:FF:000050">
    <property type="entry name" value="Bifunctional ligase/repressor BirA"/>
    <property type="match status" value="1"/>
</dbReference>
<keyword evidence="6" id="KW-0805">Transcription regulation</keyword>
<evidence type="ECO:0000256" key="3">
    <source>
        <dbReference type="ARBA" id="ARBA00022840"/>
    </source>
</evidence>
<dbReference type="FunFam" id="1.10.10.10:FF:000356">
    <property type="entry name" value="Bifunctional ligase/repressor BirA"/>
    <property type="match status" value="1"/>
</dbReference>
<feature type="binding site" evidence="6">
    <location>
        <position position="183"/>
    </location>
    <ligand>
        <name>biotin</name>
        <dbReference type="ChEBI" id="CHEBI:57586"/>
    </ligand>
</feature>
<dbReference type="InterPro" id="IPR036390">
    <property type="entry name" value="WH_DNA-bd_sf"/>
</dbReference>
<evidence type="ECO:0000256" key="5">
    <source>
        <dbReference type="ARBA" id="ARBA00047846"/>
    </source>
</evidence>
<keyword evidence="1 6" id="KW-0436">Ligase</keyword>
<feature type="DNA-binding region" description="H-T-H motif" evidence="6">
    <location>
        <begin position="22"/>
        <end position="41"/>
    </location>
</feature>
<dbReference type="NCBIfam" id="NF008847">
    <property type="entry name" value="PRK11886.1-2"/>
    <property type="match status" value="1"/>
</dbReference>
<evidence type="ECO:0000256" key="1">
    <source>
        <dbReference type="ARBA" id="ARBA00022598"/>
    </source>
</evidence>
<keyword evidence="3 6" id="KW-0067">ATP-binding</keyword>
<dbReference type="AlphaFoldDB" id="A0A066UZH4"/>
<keyword evidence="6" id="KW-0804">Transcription</keyword>
<comment type="catalytic activity">
    <reaction evidence="5 6">
        <text>biotin + L-lysyl-[protein] + ATP = N(6)-biotinyl-L-lysyl-[protein] + AMP + diphosphate + H(+)</text>
        <dbReference type="Rhea" id="RHEA:11756"/>
        <dbReference type="Rhea" id="RHEA-COMP:9752"/>
        <dbReference type="Rhea" id="RHEA-COMP:10505"/>
        <dbReference type="ChEBI" id="CHEBI:15378"/>
        <dbReference type="ChEBI" id="CHEBI:29969"/>
        <dbReference type="ChEBI" id="CHEBI:30616"/>
        <dbReference type="ChEBI" id="CHEBI:33019"/>
        <dbReference type="ChEBI" id="CHEBI:57586"/>
        <dbReference type="ChEBI" id="CHEBI:83144"/>
        <dbReference type="ChEBI" id="CHEBI:456215"/>
        <dbReference type="EC" id="6.3.4.15"/>
    </reaction>
</comment>
<dbReference type="OrthoDB" id="9807064at2"/>
<comment type="similarity">
    <text evidence="6">Belongs to the biotin--protein ligase family.</text>
</comment>
<dbReference type="GO" id="GO:0003677">
    <property type="term" value="F:DNA binding"/>
    <property type="evidence" value="ECO:0007669"/>
    <property type="project" value="UniProtKB-UniRule"/>
</dbReference>
<keyword evidence="6" id="KW-0238">DNA-binding</keyword>
<accession>A0A066UZH4</accession>
<dbReference type="CDD" id="cd16442">
    <property type="entry name" value="BPL"/>
    <property type="match status" value="1"/>
</dbReference>
<reference evidence="8 9" key="1">
    <citation type="submission" date="2014-02" db="EMBL/GenBank/DDBJ databases">
        <title>Vibrio fortis Dalian14 Genome Sequencing.</title>
        <authorList>
            <person name="Wang Y."/>
            <person name="Song L."/>
            <person name="Liu G."/>
            <person name="Ding J."/>
        </authorList>
    </citation>
    <scope>NUCLEOTIDE SEQUENCE [LARGE SCALE GENOMIC DNA]</scope>
    <source>
        <strain evidence="8 9">Dalian14</strain>
    </source>
</reference>
<feature type="binding site" evidence="6">
    <location>
        <begin position="89"/>
        <end position="91"/>
    </location>
    <ligand>
        <name>biotin</name>
        <dbReference type="ChEBI" id="CHEBI:57586"/>
    </ligand>
</feature>
<dbReference type="GO" id="GO:0006355">
    <property type="term" value="P:regulation of DNA-templated transcription"/>
    <property type="evidence" value="ECO:0007669"/>
    <property type="project" value="UniProtKB-UniRule"/>
</dbReference>
<keyword evidence="9" id="KW-1185">Reference proteome</keyword>
<protein>
    <recommendedName>
        <fullName evidence="6">Bifunctional ligase/repressor BirA</fullName>
    </recommendedName>
    <alternativeName>
        <fullName evidence="6">Biotin operon repressor</fullName>
    </alternativeName>
    <alternativeName>
        <fullName evidence="6">Biotin--[acetyl-CoA-carboxylase] ligase</fullName>
        <ecNumber evidence="6">6.3.4.15</ecNumber>
    </alternativeName>
    <alternativeName>
        <fullName evidence="6">Biotin--protein ligase</fullName>
    </alternativeName>
    <alternativeName>
        <fullName evidence="6">Biotin-[acetyl-CoA carboxylase] synthetase</fullName>
    </alternativeName>
</protein>
<proteinExistence type="inferred from homology"/>
<dbReference type="RefSeq" id="WP_032550053.1">
    <property type="nucleotide sequence ID" value="NZ_JFFR01000005.1"/>
</dbReference>
<comment type="caution">
    <text evidence="8">The sequence shown here is derived from an EMBL/GenBank/DDBJ whole genome shotgun (WGS) entry which is preliminary data.</text>
</comment>
<dbReference type="InterPro" id="IPR003142">
    <property type="entry name" value="BPL_C"/>
</dbReference>
<dbReference type="InterPro" id="IPR004143">
    <property type="entry name" value="BPL_LPL_catalytic"/>
</dbReference>
<keyword evidence="4 6" id="KW-0092">Biotin</keyword>
<dbReference type="Pfam" id="PF02237">
    <property type="entry name" value="BPL_C"/>
    <property type="match status" value="1"/>
</dbReference>
<dbReference type="EMBL" id="JFFR01000005">
    <property type="protein sequence ID" value="KDN29639.1"/>
    <property type="molecule type" value="Genomic_DNA"/>
</dbReference>
<dbReference type="GO" id="GO:0004077">
    <property type="term" value="F:biotin--[biotin carboxyl-carrier protein] ligase activity"/>
    <property type="evidence" value="ECO:0007669"/>
    <property type="project" value="UniProtKB-UniRule"/>
</dbReference>
<gene>
    <name evidence="6" type="primary">birA</name>
    <name evidence="8" type="ORF">VFDL14_12425</name>
</gene>
<dbReference type="PROSITE" id="PS51733">
    <property type="entry name" value="BPL_LPL_CATALYTIC"/>
    <property type="match status" value="1"/>
</dbReference>
<dbReference type="Gene3D" id="3.30.930.10">
    <property type="entry name" value="Bira Bifunctional Protein, Domain 2"/>
    <property type="match status" value="1"/>
</dbReference>
<dbReference type="Gene3D" id="1.10.10.10">
    <property type="entry name" value="Winged helix-like DNA-binding domain superfamily/Winged helix DNA-binding domain"/>
    <property type="match status" value="1"/>
</dbReference>
<dbReference type="InterPro" id="IPR036388">
    <property type="entry name" value="WH-like_DNA-bd_sf"/>
</dbReference>
<dbReference type="Pfam" id="PF03099">
    <property type="entry name" value="BPL_LplA_LipB"/>
    <property type="match status" value="1"/>
</dbReference>
<evidence type="ECO:0000259" key="7">
    <source>
        <dbReference type="PROSITE" id="PS51733"/>
    </source>
</evidence>
<name>A0A066UZH4_9VIBR</name>
<dbReference type="GO" id="GO:0005524">
    <property type="term" value="F:ATP binding"/>
    <property type="evidence" value="ECO:0007669"/>
    <property type="project" value="UniProtKB-UniRule"/>
</dbReference>
<evidence type="ECO:0000313" key="8">
    <source>
        <dbReference type="EMBL" id="KDN29639.1"/>
    </source>
</evidence>
<feature type="binding site" evidence="6">
    <location>
        <begin position="116"/>
        <end position="118"/>
    </location>
    <ligand>
        <name>biotin</name>
        <dbReference type="ChEBI" id="CHEBI:57586"/>
    </ligand>
</feature>
<dbReference type="Pfam" id="PF08279">
    <property type="entry name" value="HTH_11"/>
    <property type="match status" value="1"/>
</dbReference>
<keyword evidence="2 6" id="KW-0547">Nucleotide-binding</keyword>
<dbReference type="HAMAP" id="MF_00978">
    <property type="entry name" value="Bifunct_BirA"/>
    <property type="match status" value="1"/>
</dbReference>
<evidence type="ECO:0000256" key="4">
    <source>
        <dbReference type="ARBA" id="ARBA00023267"/>
    </source>
</evidence>
<dbReference type="GO" id="GO:0005737">
    <property type="term" value="C:cytoplasm"/>
    <property type="evidence" value="ECO:0007669"/>
    <property type="project" value="TreeGrafter"/>
</dbReference>
<evidence type="ECO:0000256" key="6">
    <source>
        <dbReference type="HAMAP-Rule" id="MF_00978"/>
    </source>
</evidence>
<feature type="domain" description="BPL/LPL catalytic" evidence="7">
    <location>
        <begin position="68"/>
        <end position="255"/>
    </location>
</feature>
<evidence type="ECO:0000256" key="2">
    <source>
        <dbReference type="ARBA" id="ARBA00022741"/>
    </source>
</evidence>
<feature type="binding site" evidence="6">
    <location>
        <position position="112"/>
    </location>
    <ligand>
        <name>biotin</name>
        <dbReference type="ChEBI" id="CHEBI:57586"/>
    </ligand>
</feature>
<dbReference type="InterPro" id="IPR013196">
    <property type="entry name" value="HTH_11"/>
</dbReference>
<dbReference type="InterPro" id="IPR004408">
    <property type="entry name" value="Biotin_CoA_COase_ligase"/>
</dbReference>
<dbReference type="PANTHER" id="PTHR12835">
    <property type="entry name" value="BIOTIN PROTEIN LIGASE"/>
    <property type="match status" value="1"/>
</dbReference>
<dbReference type="Gene3D" id="2.30.30.100">
    <property type="match status" value="1"/>
</dbReference>
<dbReference type="SUPFAM" id="SSF50037">
    <property type="entry name" value="C-terminal domain of transcriptional repressors"/>
    <property type="match status" value="1"/>
</dbReference>
<keyword evidence="6" id="KW-0678">Repressor</keyword>
<sequence>MRDHTTKLTLLKALADGEFHSGEALGELIGVSRAAISKHIKGIQDWGLDIYRVQGKGYKLAQPLNMLDDSKLKAPGVDSSLELIPIISSTNQHLLDKGDSLESGSVCIAEYQAAGRGRRGREWVSPFGANLYLSMYWRLDAGMAAAMGLSLVVGVAIVEALEEMGVEGVKLKWPNDLYHNDKKLAGILVELSGQSGGAANIVIGMGLNLSMDPSTSGIGQPWTSLKEVCEGQVPDRNELAQALINAWYKALDEYELKGMTDFVGRWNRLDNFLGRSVRLIIGPREIEGTVKGINEQGAVLLETENGIEAYIGGEISLRKAD</sequence>
<dbReference type="SUPFAM" id="SSF55681">
    <property type="entry name" value="Class II aaRS and biotin synthetases"/>
    <property type="match status" value="1"/>
</dbReference>
<dbReference type="InterPro" id="IPR008988">
    <property type="entry name" value="Transcriptional_repressor_C"/>
</dbReference>
<dbReference type="PANTHER" id="PTHR12835:SF5">
    <property type="entry name" value="BIOTIN--PROTEIN LIGASE"/>
    <property type="match status" value="1"/>
</dbReference>
<dbReference type="InterPro" id="IPR045864">
    <property type="entry name" value="aa-tRNA-synth_II/BPL/LPL"/>
</dbReference>
<dbReference type="SUPFAM" id="SSF46785">
    <property type="entry name" value="Winged helix' DNA-binding domain"/>
    <property type="match status" value="1"/>
</dbReference>
<dbReference type="EC" id="6.3.4.15" evidence="6"/>
<dbReference type="InterPro" id="IPR030855">
    <property type="entry name" value="Bifunct_BirA"/>
</dbReference>